<reference evidence="4" key="1">
    <citation type="journal article" date="2015" name="PLoS Genet.">
        <title>Genome Sequence and Transcriptome Analyses of Chrysochromulina tobin: Metabolic Tools for Enhanced Algal Fitness in the Prominent Order Prymnesiales (Haptophyceae).</title>
        <authorList>
            <person name="Hovde B.T."/>
            <person name="Deodato C.R."/>
            <person name="Hunsperger H.M."/>
            <person name="Ryken S.A."/>
            <person name="Yost W."/>
            <person name="Jha R.K."/>
            <person name="Patterson J."/>
            <person name="Monnat R.J. Jr."/>
            <person name="Barlow S.B."/>
            <person name="Starkenburg S.R."/>
            <person name="Cattolico R.A."/>
        </authorList>
    </citation>
    <scope>NUCLEOTIDE SEQUENCE</scope>
    <source>
        <strain evidence="4">CCMP291</strain>
    </source>
</reference>
<dbReference type="PANTHER" id="PTHR11200">
    <property type="entry name" value="INOSITOL 5-PHOSPHATASE"/>
    <property type="match status" value="1"/>
</dbReference>
<comment type="caution">
    <text evidence="3">The sequence shown here is derived from an EMBL/GenBank/DDBJ whole genome shotgun (WGS) entry which is preliminary data.</text>
</comment>
<name>A0A0M0JN92_9EUKA</name>
<feature type="domain" description="Inositol polyphosphate-related phosphatase" evidence="2">
    <location>
        <begin position="7"/>
        <end position="373"/>
    </location>
</feature>
<dbReference type="PANTHER" id="PTHR11200:SF291">
    <property type="entry name" value="INOSITOL 5-PHOSPHATASE"/>
    <property type="match status" value="1"/>
</dbReference>
<dbReference type="InterPro" id="IPR046985">
    <property type="entry name" value="IP5"/>
</dbReference>
<feature type="region of interest" description="Disordered" evidence="1">
    <location>
        <begin position="443"/>
        <end position="463"/>
    </location>
</feature>
<evidence type="ECO:0000313" key="4">
    <source>
        <dbReference type="Proteomes" id="UP000037460"/>
    </source>
</evidence>
<protein>
    <recommendedName>
        <fullName evidence="2">Inositol polyphosphate-related phosphatase domain-containing protein</fullName>
    </recommendedName>
</protein>
<feature type="region of interest" description="Disordered" evidence="1">
    <location>
        <begin position="506"/>
        <end position="559"/>
    </location>
</feature>
<dbReference type="OrthoDB" id="410499at2759"/>
<dbReference type="PROSITE" id="PS50096">
    <property type="entry name" value="IQ"/>
    <property type="match status" value="1"/>
</dbReference>
<evidence type="ECO:0000256" key="1">
    <source>
        <dbReference type="SAM" id="MobiDB-lite"/>
    </source>
</evidence>
<sequence>MNANGSEDIQIKCFTWNVGNAEPSAAELQHWLPDADVDKYDLIVVGTQENAFKVGKGKKNKGVTSPDDPRVASPPPGGLESQETMADMSKVNDKAAEEDREKAAKVWDGMLAKRLGDGYVSVKEISLWEMRMSVFAKKVHTNGPSKCISSVGFAKSATGGPGGLMGNKGGLFVKLTFRDTTFAFISCHLAAHSHKLAARNENCQEVLRETAKLGSPFLDAVSQFDHVFWMGDLNYRIDLNMNLSEPAYADEHKADAAGLAAHHAAVTELIAKEAWPELLRCDQLNQCKANGDAFVGFEEGAATFMPTFKVQRVPGTYYKDQRIPSYCDRVLWKSMPPLRGHVTQTSLINVPAVSTSDHKPVLATFAVKPTEAIVPVPGAWGRSIKERRPGTSFPLVRVRSLRLYDLPDFDVGGGSDPYCIFYTNPHGLLADDKHAPCTTIKSVKGSAKTGSPTKTAPTSAPPIDASEVSLNAIASPAAAPQGAEVATAALSAEDAAAVKLQSIQRGRMVRSAKGGAPEEPPPEEPSPPEPPPSPPSPEMREKSARTRQANGKNPRATNFSDEEVPLLQLRMADPSRLPFVTLLVAVVDRDFLLTSGDDDVMGKAMIPLTPTDWKPGEPVPHEYTIELDIPICSGNASKGFGNLQATITVSFGEKLDGAWQQALSEKAGTKAKTMASNGKLNCGMCSVA</sequence>
<dbReference type="EMBL" id="JWZX01002664">
    <property type="protein sequence ID" value="KOO27792.1"/>
    <property type="molecule type" value="Genomic_DNA"/>
</dbReference>
<organism evidence="3 4">
    <name type="scientific">Chrysochromulina tobinii</name>
    <dbReference type="NCBI Taxonomy" id="1460289"/>
    <lineage>
        <taxon>Eukaryota</taxon>
        <taxon>Haptista</taxon>
        <taxon>Haptophyta</taxon>
        <taxon>Prymnesiophyceae</taxon>
        <taxon>Prymnesiales</taxon>
        <taxon>Chrysochromulinaceae</taxon>
        <taxon>Chrysochromulina</taxon>
    </lineage>
</organism>
<dbReference type="SMART" id="SM00128">
    <property type="entry name" value="IPPc"/>
    <property type="match status" value="1"/>
</dbReference>
<dbReference type="Pfam" id="PF22669">
    <property type="entry name" value="Exo_endo_phos2"/>
    <property type="match status" value="1"/>
</dbReference>
<feature type="compositionally biased region" description="Low complexity" evidence="1">
    <location>
        <begin position="447"/>
        <end position="462"/>
    </location>
</feature>
<dbReference type="GO" id="GO:0004439">
    <property type="term" value="F:phosphatidylinositol-4,5-bisphosphate 5-phosphatase activity"/>
    <property type="evidence" value="ECO:0007669"/>
    <property type="project" value="TreeGrafter"/>
</dbReference>
<feature type="region of interest" description="Disordered" evidence="1">
    <location>
        <begin position="54"/>
        <end position="97"/>
    </location>
</feature>
<feature type="compositionally biased region" description="Pro residues" evidence="1">
    <location>
        <begin position="523"/>
        <end position="537"/>
    </location>
</feature>
<dbReference type="GO" id="GO:0046856">
    <property type="term" value="P:phosphatidylinositol dephosphorylation"/>
    <property type="evidence" value="ECO:0007669"/>
    <property type="project" value="InterPro"/>
</dbReference>
<dbReference type="SUPFAM" id="SSF56219">
    <property type="entry name" value="DNase I-like"/>
    <property type="match status" value="1"/>
</dbReference>
<dbReference type="AlphaFoldDB" id="A0A0M0JN92"/>
<dbReference type="InterPro" id="IPR000300">
    <property type="entry name" value="IPPc"/>
</dbReference>
<accession>A0A0M0JN92</accession>
<dbReference type="Gene3D" id="3.60.10.10">
    <property type="entry name" value="Endonuclease/exonuclease/phosphatase"/>
    <property type="match status" value="1"/>
</dbReference>
<evidence type="ECO:0000313" key="3">
    <source>
        <dbReference type="EMBL" id="KOO27792.1"/>
    </source>
</evidence>
<evidence type="ECO:0000259" key="2">
    <source>
        <dbReference type="SMART" id="SM00128"/>
    </source>
</evidence>
<proteinExistence type="predicted"/>
<keyword evidence="4" id="KW-1185">Reference proteome</keyword>
<gene>
    <name evidence="3" type="ORF">Ctob_011749</name>
</gene>
<dbReference type="InterPro" id="IPR036691">
    <property type="entry name" value="Endo/exonu/phosph_ase_sf"/>
</dbReference>
<dbReference type="Proteomes" id="UP000037460">
    <property type="component" value="Unassembled WGS sequence"/>
</dbReference>
<feature type="compositionally biased region" description="Polar residues" evidence="1">
    <location>
        <begin position="546"/>
        <end position="559"/>
    </location>
</feature>